<accession>A0A8J6C696</accession>
<evidence type="ECO:0000256" key="1">
    <source>
        <dbReference type="SAM" id="MobiDB-lite"/>
    </source>
</evidence>
<dbReference type="Proteomes" id="UP000751190">
    <property type="component" value="Unassembled WGS sequence"/>
</dbReference>
<reference evidence="2" key="1">
    <citation type="submission" date="2021-05" db="EMBL/GenBank/DDBJ databases">
        <title>The genome of the haptophyte Pavlova lutheri (Diacronema luteri, Pavlovales) - a model for lipid biosynthesis in eukaryotic algae.</title>
        <authorList>
            <person name="Hulatt C.J."/>
            <person name="Posewitz M.C."/>
        </authorList>
    </citation>
    <scope>NUCLEOTIDE SEQUENCE</scope>
    <source>
        <strain evidence="2">NIVA-4/92</strain>
    </source>
</reference>
<evidence type="ECO:0000313" key="2">
    <source>
        <dbReference type="EMBL" id="KAG8463357.1"/>
    </source>
</evidence>
<feature type="region of interest" description="Disordered" evidence="1">
    <location>
        <begin position="207"/>
        <end position="236"/>
    </location>
</feature>
<evidence type="ECO:0000313" key="3">
    <source>
        <dbReference type="Proteomes" id="UP000751190"/>
    </source>
</evidence>
<protein>
    <submittedName>
        <fullName evidence="2">Uncharacterized protein</fullName>
    </submittedName>
</protein>
<keyword evidence="3" id="KW-1185">Reference proteome</keyword>
<sequence length="382" mass="38831">MRAASTPPAGAVGGAPIGAQLHRALVAFSSRVHADDLLRALWAQPPTPEPAGAETEWPLAERVWALYGAARFGCAPAASPSGGSQRARENTDSGASDGYHPAHACALVRASPDLQIASLRAEDMLACASLAELTLGSDFSAAWPAELLAQADALRASAGRQLAIGALAAWDVPRAAALVRHAFGESDAGAAGSLPAMAHAAGMPISASASPATTVPPSSDPSQPQRARRPPLGPEAAAAAAELRVLLEECAAPAADDGPGMADHVDSPSDVLGETQWGTQAAFAPEFEASPDVSPARGPSARAHPEPSSAADSQEVSERSAARARAAHAAVRAYAARHPPDAHLALQRDFLDCVRPCLPSTDLESAQARAAAVRHLGSGGAR</sequence>
<gene>
    <name evidence="2" type="ORF">KFE25_004868</name>
</gene>
<feature type="region of interest" description="Disordered" evidence="1">
    <location>
        <begin position="288"/>
        <end position="324"/>
    </location>
</feature>
<feature type="region of interest" description="Disordered" evidence="1">
    <location>
        <begin position="77"/>
        <end position="96"/>
    </location>
</feature>
<dbReference type="AlphaFoldDB" id="A0A8J6C696"/>
<proteinExistence type="predicted"/>
<name>A0A8J6C696_DIALT</name>
<comment type="caution">
    <text evidence="2">The sequence shown here is derived from an EMBL/GenBank/DDBJ whole genome shotgun (WGS) entry which is preliminary data.</text>
</comment>
<dbReference type="EMBL" id="JAGTXO010000016">
    <property type="protein sequence ID" value="KAG8463357.1"/>
    <property type="molecule type" value="Genomic_DNA"/>
</dbReference>
<organism evidence="2 3">
    <name type="scientific">Diacronema lutheri</name>
    <name type="common">Unicellular marine alga</name>
    <name type="synonym">Monochrysis lutheri</name>
    <dbReference type="NCBI Taxonomy" id="2081491"/>
    <lineage>
        <taxon>Eukaryota</taxon>
        <taxon>Haptista</taxon>
        <taxon>Haptophyta</taxon>
        <taxon>Pavlovophyceae</taxon>
        <taxon>Pavlovales</taxon>
        <taxon>Pavlovaceae</taxon>
        <taxon>Diacronema</taxon>
    </lineage>
</organism>
<feature type="compositionally biased region" description="Low complexity" evidence="1">
    <location>
        <begin position="207"/>
        <end position="222"/>
    </location>
</feature>